<comment type="cofactor">
    <cofactor evidence="1">
        <name>FAD</name>
        <dbReference type="ChEBI" id="CHEBI:57692"/>
    </cofactor>
</comment>
<keyword evidence="3" id="KW-0001">2Fe-2S</keyword>
<dbReference type="InterPro" id="IPR017927">
    <property type="entry name" value="FAD-bd_FR_type"/>
</dbReference>
<feature type="domain" description="FAD-binding FR-type" evidence="10">
    <location>
        <begin position="220"/>
        <end position="319"/>
    </location>
</feature>
<keyword evidence="9" id="KW-0812">Transmembrane</keyword>
<dbReference type="Gene3D" id="2.40.30.10">
    <property type="entry name" value="Translation factors"/>
    <property type="match status" value="1"/>
</dbReference>
<reference evidence="12" key="1">
    <citation type="submission" date="2021-11" db="EMBL/GenBank/DDBJ databases">
        <title>Cultivation dependent microbiological survey of springs from the worlds oldest radium mine currently devoted to the extraction of radon-saturated water.</title>
        <authorList>
            <person name="Kapinusova G."/>
            <person name="Smrhova T."/>
            <person name="Strejcek M."/>
            <person name="Suman J."/>
            <person name="Jani K."/>
            <person name="Pajer P."/>
            <person name="Uhlik O."/>
        </authorList>
    </citation>
    <scope>NUCLEOTIDE SEQUENCE [LARGE SCALE GENOMIC DNA]</scope>
    <source>
        <strain evidence="12">J379</strain>
    </source>
</reference>
<feature type="transmembrane region" description="Helical" evidence="9">
    <location>
        <begin position="107"/>
        <end position="126"/>
    </location>
</feature>
<evidence type="ECO:0000256" key="6">
    <source>
        <dbReference type="ARBA" id="ARBA00023002"/>
    </source>
</evidence>
<dbReference type="SUPFAM" id="SSF52343">
    <property type="entry name" value="Ferredoxin reductase-like, C-terminal NADP-linked domain"/>
    <property type="match status" value="1"/>
</dbReference>
<dbReference type="InterPro" id="IPR039261">
    <property type="entry name" value="FNR_nucleotide-bd"/>
</dbReference>
<dbReference type="Gene3D" id="3.40.50.80">
    <property type="entry name" value="Nucleotide-binding domain of ferredoxin-NADP reductase (FNR) module"/>
    <property type="match status" value="1"/>
</dbReference>
<evidence type="ECO:0000259" key="10">
    <source>
        <dbReference type="PROSITE" id="PS51384"/>
    </source>
</evidence>
<feature type="transmembrane region" description="Helical" evidence="9">
    <location>
        <begin position="80"/>
        <end position="101"/>
    </location>
</feature>
<name>A0ABY5PK65_9ACTN</name>
<feature type="transmembrane region" description="Helical" evidence="9">
    <location>
        <begin position="165"/>
        <end position="183"/>
    </location>
</feature>
<keyword evidence="8" id="KW-0411">Iron-sulfur</keyword>
<dbReference type="RefSeq" id="WP_353865552.1">
    <property type="nucleotide sequence ID" value="NZ_CP088295.1"/>
</dbReference>
<evidence type="ECO:0000256" key="1">
    <source>
        <dbReference type="ARBA" id="ARBA00001974"/>
    </source>
</evidence>
<evidence type="ECO:0000313" key="12">
    <source>
        <dbReference type="Proteomes" id="UP001058860"/>
    </source>
</evidence>
<keyword evidence="9" id="KW-1133">Transmembrane helix</keyword>
<feature type="transmembrane region" description="Helical" evidence="9">
    <location>
        <begin position="195"/>
        <end position="211"/>
    </location>
</feature>
<dbReference type="SUPFAM" id="SSF63380">
    <property type="entry name" value="Riboflavin synthase domain-like"/>
    <property type="match status" value="1"/>
</dbReference>
<evidence type="ECO:0000313" key="11">
    <source>
        <dbReference type="EMBL" id="UUY05084.1"/>
    </source>
</evidence>
<keyword evidence="4" id="KW-0479">Metal-binding</keyword>
<dbReference type="PROSITE" id="PS51384">
    <property type="entry name" value="FAD_FR"/>
    <property type="match status" value="1"/>
</dbReference>
<dbReference type="InterPro" id="IPR050415">
    <property type="entry name" value="MRET"/>
</dbReference>
<evidence type="ECO:0000256" key="7">
    <source>
        <dbReference type="ARBA" id="ARBA00023004"/>
    </source>
</evidence>
<protein>
    <recommendedName>
        <fullName evidence="10">FAD-binding FR-type domain-containing protein</fullName>
    </recommendedName>
</protein>
<evidence type="ECO:0000256" key="5">
    <source>
        <dbReference type="ARBA" id="ARBA00022827"/>
    </source>
</evidence>
<dbReference type="Pfam" id="PF08022">
    <property type="entry name" value="FAD_binding_8"/>
    <property type="match status" value="1"/>
</dbReference>
<dbReference type="PANTHER" id="PTHR47354:SF8">
    <property type="entry name" value="1,2-PHENYLACETYL-COA EPOXIDASE, SUBUNIT E"/>
    <property type="match status" value="1"/>
</dbReference>
<evidence type="ECO:0000256" key="3">
    <source>
        <dbReference type="ARBA" id="ARBA00022714"/>
    </source>
</evidence>
<keyword evidence="2" id="KW-0285">Flavoprotein</keyword>
<evidence type="ECO:0000256" key="2">
    <source>
        <dbReference type="ARBA" id="ARBA00022630"/>
    </source>
</evidence>
<keyword evidence="12" id="KW-1185">Reference proteome</keyword>
<gene>
    <name evidence="11" type="ORF">LRS13_06025</name>
</gene>
<dbReference type="InterPro" id="IPR017938">
    <property type="entry name" value="Riboflavin_synthase-like_b-brl"/>
</dbReference>
<evidence type="ECO:0000256" key="8">
    <source>
        <dbReference type="ARBA" id="ARBA00023014"/>
    </source>
</evidence>
<sequence>MHAPRARFTPREIGPATIAALVIALALVWATAKPGGIPAGTYVGQFFGAESILLLSIGLVLISTLPWVEEWFDGIDRAAIWHRRVAITGLFLLIPHLLLSAGEGEGGALAVIGLSGMLALAAWAILPRWQSVVPGPLRGIVVAARDAPGVAEVRRLFGGYERWRLLHRTTGIFVAAAFVHGLMDGTPFDDAQVLRWSYVAIGAIGLGFYVYRELLARFFLSLHDYQVETVRQIDTGLVEVAMRPLGRHVEFIPGQFAMVYLEAKDGWHRHPFTISSAPQEGVVRVTVKALGDYTSRLQELIEPGMPAVIGGPHGRFSHRRGTDRQVWIAGGVGVAPFLSWLRALEGELPHRVDFFYTADGDAPFAAEIHDIAGRYPSLHAHIVDTSVEGRLTSARVLDTVDGDPGGLSVFLCGPQGMLRTFQRELHQAGVPARRMHREYFDWR</sequence>
<keyword evidence="9" id="KW-0472">Membrane</keyword>
<keyword evidence="6" id="KW-0560">Oxidoreductase</keyword>
<proteinExistence type="predicted"/>
<dbReference type="PRINTS" id="PR00410">
    <property type="entry name" value="PHEHYDRXLASE"/>
</dbReference>
<dbReference type="EMBL" id="CP088295">
    <property type="protein sequence ID" value="UUY05084.1"/>
    <property type="molecule type" value="Genomic_DNA"/>
</dbReference>
<evidence type="ECO:0000256" key="9">
    <source>
        <dbReference type="SAM" id="Phobius"/>
    </source>
</evidence>
<dbReference type="PANTHER" id="PTHR47354">
    <property type="entry name" value="NADH OXIDOREDUCTASE HCR"/>
    <property type="match status" value="1"/>
</dbReference>
<dbReference type="InterPro" id="IPR013112">
    <property type="entry name" value="FAD-bd_8"/>
</dbReference>
<dbReference type="CDD" id="cd06198">
    <property type="entry name" value="FNR_like_3"/>
    <property type="match status" value="1"/>
</dbReference>
<keyword evidence="7" id="KW-0408">Iron</keyword>
<organism evidence="11 12">
    <name type="scientific">Svornostia abyssi</name>
    <dbReference type="NCBI Taxonomy" id="2898438"/>
    <lineage>
        <taxon>Bacteria</taxon>
        <taxon>Bacillati</taxon>
        <taxon>Actinomycetota</taxon>
        <taxon>Thermoleophilia</taxon>
        <taxon>Solirubrobacterales</taxon>
        <taxon>Baekduiaceae</taxon>
        <taxon>Svornostia</taxon>
    </lineage>
</organism>
<keyword evidence="5" id="KW-0274">FAD</keyword>
<feature type="transmembrane region" description="Helical" evidence="9">
    <location>
        <begin position="42"/>
        <end position="68"/>
    </location>
</feature>
<dbReference type="Proteomes" id="UP001058860">
    <property type="component" value="Chromosome"/>
</dbReference>
<accession>A0ABY5PK65</accession>
<evidence type="ECO:0000256" key="4">
    <source>
        <dbReference type="ARBA" id="ARBA00022723"/>
    </source>
</evidence>